<evidence type="ECO:0000256" key="3">
    <source>
        <dbReference type="ARBA" id="ARBA00022833"/>
    </source>
</evidence>
<dbReference type="SUPFAM" id="SSF57667">
    <property type="entry name" value="beta-beta-alpha zinc fingers"/>
    <property type="match status" value="1"/>
</dbReference>
<dbReference type="InterPro" id="IPR053031">
    <property type="entry name" value="Cuticle_assoc_protein"/>
</dbReference>
<keyword evidence="3" id="KW-0862">Zinc</keyword>
<dbReference type="PANTHER" id="PTHR34396:SF25">
    <property type="entry name" value="BOUNDARY ELEMENT ASSOCIATED FACTOR"/>
    <property type="match status" value="1"/>
</dbReference>
<dbReference type="GO" id="GO:0008270">
    <property type="term" value="F:zinc ion binding"/>
    <property type="evidence" value="ECO:0007669"/>
    <property type="project" value="UniProtKB-KW"/>
</dbReference>
<feature type="region of interest" description="Disordered" evidence="5">
    <location>
        <begin position="1"/>
        <end position="80"/>
    </location>
</feature>
<evidence type="ECO:0000313" key="8">
    <source>
        <dbReference type="Proteomes" id="UP000823388"/>
    </source>
</evidence>
<feature type="compositionally biased region" description="Polar residues" evidence="5">
    <location>
        <begin position="21"/>
        <end position="35"/>
    </location>
</feature>
<reference evidence="7" key="1">
    <citation type="submission" date="2020-05" db="EMBL/GenBank/DDBJ databases">
        <title>WGS assembly of Panicum virgatum.</title>
        <authorList>
            <person name="Lovell J.T."/>
            <person name="Jenkins J."/>
            <person name="Shu S."/>
            <person name="Juenger T.E."/>
            <person name="Schmutz J."/>
        </authorList>
    </citation>
    <scope>NUCLEOTIDE SEQUENCE</scope>
    <source>
        <strain evidence="7">AP13</strain>
    </source>
</reference>
<dbReference type="Proteomes" id="UP000823388">
    <property type="component" value="Chromosome 9K"/>
</dbReference>
<evidence type="ECO:0000256" key="4">
    <source>
        <dbReference type="PROSITE-ProRule" id="PRU00027"/>
    </source>
</evidence>
<protein>
    <recommendedName>
        <fullName evidence="6">BED-type domain-containing protein</fullName>
    </recommendedName>
</protein>
<feature type="domain" description="BED-type" evidence="6">
    <location>
        <begin position="212"/>
        <end position="267"/>
    </location>
</feature>
<evidence type="ECO:0000313" key="7">
    <source>
        <dbReference type="EMBL" id="KAG2549973.1"/>
    </source>
</evidence>
<dbReference type="Pfam" id="PF02892">
    <property type="entry name" value="zf-BED"/>
    <property type="match status" value="1"/>
</dbReference>
<evidence type="ECO:0000256" key="5">
    <source>
        <dbReference type="SAM" id="MobiDB-lite"/>
    </source>
</evidence>
<dbReference type="SUPFAM" id="SSF140996">
    <property type="entry name" value="Hermes dimerisation domain"/>
    <property type="match status" value="1"/>
</dbReference>
<dbReference type="PROSITE" id="PS50808">
    <property type="entry name" value="ZF_BED"/>
    <property type="match status" value="1"/>
</dbReference>
<gene>
    <name evidence="7" type="ORF">PVAP13_9KG245400</name>
</gene>
<dbReference type="PANTHER" id="PTHR34396">
    <property type="entry name" value="OS03G0264950 PROTEIN-RELATED"/>
    <property type="match status" value="1"/>
</dbReference>
<dbReference type="InterPro" id="IPR036236">
    <property type="entry name" value="Znf_C2H2_sf"/>
</dbReference>
<evidence type="ECO:0000256" key="2">
    <source>
        <dbReference type="ARBA" id="ARBA00022771"/>
    </source>
</evidence>
<dbReference type="GO" id="GO:0005634">
    <property type="term" value="C:nucleus"/>
    <property type="evidence" value="ECO:0007669"/>
    <property type="project" value="TreeGrafter"/>
</dbReference>
<dbReference type="InterPro" id="IPR003656">
    <property type="entry name" value="Znf_BED"/>
</dbReference>
<dbReference type="GO" id="GO:0006357">
    <property type="term" value="P:regulation of transcription by RNA polymerase II"/>
    <property type="evidence" value="ECO:0007669"/>
    <property type="project" value="TreeGrafter"/>
</dbReference>
<comment type="caution">
    <text evidence="7">The sequence shown here is derived from an EMBL/GenBank/DDBJ whole genome shotgun (WGS) entry which is preliminary data.</text>
</comment>
<evidence type="ECO:0000259" key="6">
    <source>
        <dbReference type="PROSITE" id="PS50808"/>
    </source>
</evidence>
<evidence type="ECO:0000256" key="1">
    <source>
        <dbReference type="ARBA" id="ARBA00022723"/>
    </source>
</evidence>
<feature type="compositionally biased region" description="Low complexity" evidence="5">
    <location>
        <begin position="37"/>
        <end position="57"/>
    </location>
</feature>
<organism evidence="7 8">
    <name type="scientific">Panicum virgatum</name>
    <name type="common">Blackwell switchgrass</name>
    <dbReference type="NCBI Taxonomy" id="38727"/>
    <lineage>
        <taxon>Eukaryota</taxon>
        <taxon>Viridiplantae</taxon>
        <taxon>Streptophyta</taxon>
        <taxon>Embryophyta</taxon>
        <taxon>Tracheophyta</taxon>
        <taxon>Spermatophyta</taxon>
        <taxon>Magnoliopsida</taxon>
        <taxon>Liliopsida</taxon>
        <taxon>Poales</taxon>
        <taxon>Poaceae</taxon>
        <taxon>PACMAD clade</taxon>
        <taxon>Panicoideae</taxon>
        <taxon>Panicodae</taxon>
        <taxon>Paniceae</taxon>
        <taxon>Panicinae</taxon>
        <taxon>Panicum</taxon>
        <taxon>Panicum sect. Hiantes</taxon>
    </lineage>
</organism>
<dbReference type="AlphaFoldDB" id="A0A8T0NL59"/>
<keyword evidence="2 4" id="KW-0863">Zinc-finger</keyword>
<proteinExistence type="predicted"/>
<keyword evidence="8" id="KW-1185">Reference proteome</keyword>
<dbReference type="EMBL" id="CM029053">
    <property type="protein sequence ID" value="KAG2549973.1"/>
    <property type="molecule type" value="Genomic_DNA"/>
</dbReference>
<name>A0A8T0NL59_PANVG</name>
<accession>A0A8T0NL59</accession>
<dbReference type="GO" id="GO:1990837">
    <property type="term" value="F:sequence-specific double-stranded DNA binding"/>
    <property type="evidence" value="ECO:0007669"/>
    <property type="project" value="TreeGrafter"/>
</dbReference>
<dbReference type="SMART" id="SM00614">
    <property type="entry name" value="ZnF_BED"/>
    <property type="match status" value="1"/>
</dbReference>
<sequence>MSKPEERSAAAGDARLVAAQRKTSMSAMSDPSLPSWTAMAAPTPTPMPSSSAAAAATVEDGDSHLHQHRRRPQAEHMKRSPVATPIENEDYLSSGFPTARTPVVEVIMPLRRISQRDKRTRVSTSDLARTNRAKRARYAVGSPTIRIINHKQLSTPTTQRSPRSSTPLSRRGQITVSFYYVVLPPCSRNMYPNSTIISFYYVGSRTKDTSRQLRYVYWKEFDPITENGGILHARCKHCHDYLSGKQSIGTSHLKKHLERCKSRSKVTNLVDKLRARATNTDIDLLENWVYDPDLARKALVRMIVLHELPFTVVEYDGFRKFVSTLNPLFKMVSRTTIKLDCMKSFEDAKFELRELFKNSNSKVSLTADMDFQSNSRVFMCHLSLDLK</sequence>
<keyword evidence="1" id="KW-0479">Metal-binding</keyword>